<proteinExistence type="predicted"/>
<dbReference type="SUPFAM" id="SSF49899">
    <property type="entry name" value="Concanavalin A-like lectins/glucanases"/>
    <property type="match status" value="1"/>
</dbReference>
<evidence type="ECO:0000313" key="3">
    <source>
        <dbReference type="EMBL" id="KAA6301980.1"/>
    </source>
</evidence>
<reference evidence="3 4" key="1">
    <citation type="submission" date="2019-03" db="EMBL/GenBank/DDBJ databases">
        <title>Single cell metagenomics reveals metabolic interactions within the superorganism composed of flagellate Streblomastix strix and complex community of Bacteroidetes bacteria on its surface.</title>
        <authorList>
            <person name="Treitli S.C."/>
            <person name="Kolisko M."/>
            <person name="Husnik F."/>
            <person name="Keeling P."/>
            <person name="Hampl V."/>
        </authorList>
    </citation>
    <scope>NUCLEOTIDE SEQUENCE [LARGE SCALE GENOMIC DNA]</scope>
    <source>
        <strain evidence="3">St1</strain>
    </source>
</reference>
<dbReference type="Gene3D" id="2.60.120.200">
    <property type="match status" value="4"/>
</dbReference>
<dbReference type="InterPro" id="IPR013320">
    <property type="entry name" value="ConA-like_dom_sf"/>
</dbReference>
<dbReference type="InterPro" id="IPR011635">
    <property type="entry name" value="CARDB"/>
</dbReference>
<dbReference type="InterPro" id="IPR026444">
    <property type="entry name" value="Secre_tail"/>
</dbReference>
<evidence type="ECO:0000259" key="1">
    <source>
        <dbReference type="Pfam" id="PF07705"/>
    </source>
</evidence>
<gene>
    <name evidence="3" type="ORF">EZS26_001796</name>
</gene>
<sequence>MNTKYFIPFLIALLSWGPVNGQLRPEAIQQPLVKAQSGQFNRTEVSPQKLTGNNLLYGYRLSPSAIRGFVVFSADNPAEVSVLSPYADGTNYISAGELVNGDFFLTTYSGGEGGSTTFPQNLIRISTDTWEVVDTRPLEQHLADMAYDYTTRTLFGIVNSASTSSLVKIDIETGEETFVTTLDQQIIGIAVHTNGTMYAISITGNLYTVNLTTGAGTLIGSTELSLASGTGYFLQSIGFDHHTGKLYWAFVKEANLSDSRLYEVDITTGIATEKGLIGAGSEIVALGSLHYSSPNIPATPTGFSIIPQLGETFAATLSWTNPAVGRSGEALTALGSIVIERNGAVVHTIQNPSIGAAETWTDTNIPKEGDYIYTIYGITDGYTGVKAITPVFIGTDPCEVNVFPLKEGFEGAGVPSCWKSLYSEEQNKPQPSTTTAHDGAQSWRFASFDAVNSNGSYLISPRLAVTDTQKSLKFYYNTLNHTMERFRVGYSTTASTLSSFIWVDYIEYVETNGWVEYSKLLPPETKFIAIEYLTPFQFYLYIDDITIDQLVEDVSIASIAAPHSGSNLSAAEEVKVVIKNNGSQAVSNIPVRYEIDGVVTGNETVTTAIPSQETLLHTFQTKVNLSALKSHTLKAYTGWNADIRHDNDTATIKVTNFGDCIFTLPFTEGFEEASELACWNIQYKAQNKPGTAQVARTGKQSWAFSSVNTTADQLLFTPQLKLSAPNQRLSIRFYYNNQSVASATTELFQIGYSTTDLNIDNFRWQNSVNVPFTNGWQEFSALLPANIDVKYICIHYYSSNQGHLYIDDLTVREVNTVDVGITAITSPRTGNDLTDAEPVTIKVKNTGTSPALNVPVVFEVDGVVKASETVAQSLPASSEVTHTFTTRADLSALKTHTIKAYTALTGDLGHDNDTLTLQVTNTGICKVSTFPYQQGFESPDDGCWSIYNLDGDFYTWERSIIAHEEGHAMNHGGGPNDENGWLVSPKIALPVNRVHVLYFWTLSSFSTGDYGRNSVWISTTSANPADGNFIELWKPTSATPNLWEEIGLSLAPYAGQTVYIAFRYEGRLKHTWYLDDVEIHDITDIKDAGVTAILSPVLNDGDLTTQPVTVKVKNFGGQTLSNFAVKYTVDGQPEVQQIITEPLASLQEREHVFTTPANLSVTGEHTITVYTALDSDMNAANDTASTTVINYGPCAVTTFPYFEEFEREPDRFICWKGYDIDGTGYSWQPASILGGSKIPTINGSQVAMHRDAPEAQDGWLVSPAIKIPANEVYQLYFGSYIAYPGFYGGNAKSSVWISTGSGLPESGDFKFKWEADRIENNWAESKINLFDYADKTIYVAFRYQGTDAHTWFVDGVSIEKLVGADVGVSKILSPTGTDTGHSNVSVQVEITNFGATTLSSLPVAYKLNDQVVVTESYTGELKPGHTASYTFTQKIDLSAYGEYTLKAYTILAGDRDTGNDAVVSETLRHSQNVKLFGYRIRFDDATLTDRPGFVSFHSNTPAVVTTLADFNTDNDALVAGEYINGTIYAFSTDYNFLRLTKDWKETAKIPVNDRPSDMTYDYSTGTMYAIVGRYDVSDLNTVNLESGAMTRVGTTDRFIYTLAADINGKLYGLDYNGNLCAINKQTAAVTTIGQTGIFLISALQSMTFDHHTEKLFWAAATSSYEGRLFDINPKTAKANNLGPIGNNSQIVALYSTYPDPQAIRPVTGSEFALYPNPATDVAYLSGIPANAAVHILDWSGRTVYSDTAQGGIVTLRLNLPKGMYLVVVENNDERRVQKLVIN</sequence>
<dbReference type="Pfam" id="PF07705">
    <property type="entry name" value="CARDB"/>
    <property type="match status" value="2"/>
</dbReference>
<feature type="domain" description="Secretion system C-terminal sorting" evidence="2">
    <location>
        <begin position="1713"/>
        <end position="1781"/>
    </location>
</feature>
<dbReference type="GO" id="GO:0004553">
    <property type="term" value="F:hydrolase activity, hydrolyzing O-glycosyl compounds"/>
    <property type="evidence" value="ECO:0007669"/>
    <property type="project" value="UniProtKB-ARBA"/>
</dbReference>
<dbReference type="NCBIfam" id="NF038128">
    <property type="entry name" value="choice_anch_J"/>
    <property type="match status" value="4"/>
</dbReference>
<dbReference type="Proteomes" id="UP000324575">
    <property type="component" value="Unassembled WGS sequence"/>
</dbReference>
<dbReference type="InterPro" id="IPR013783">
    <property type="entry name" value="Ig-like_fold"/>
</dbReference>
<dbReference type="GO" id="GO:0005975">
    <property type="term" value="P:carbohydrate metabolic process"/>
    <property type="evidence" value="ECO:0007669"/>
    <property type="project" value="UniProtKB-ARBA"/>
</dbReference>
<evidence type="ECO:0000313" key="4">
    <source>
        <dbReference type="Proteomes" id="UP000324575"/>
    </source>
</evidence>
<protein>
    <submittedName>
        <fullName evidence="3">Hemagglutinin A</fullName>
    </submittedName>
</protein>
<feature type="domain" description="CARDB" evidence="1">
    <location>
        <begin position="1367"/>
        <end position="1448"/>
    </location>
</feature>
<dbReference type="SUPFAM" id="SSF63825">
    <property type="entry name" value="YWTD domain"/>
    <property type="match status" value="2"/>
</dbReference>
<dbReference type="Pfam" id="PF18962">
    <property type="entry name" value="Por_Secre_tail"/>
    <property type="match status" value="1"/>
</dbReference>
<dbReference type="Gene3D" id="2.60.40.10">
    <property type="entry name" value="Immunoglobulins"/>
    <property type="match status" value="4"/>
</dbReference>
<comment type="caution">
    <text evidence="3">The sequence shown here is derived from an EMBL/GenBank/DDBJ whole genome shotgun (WGS) entry which is preliminary data.</text>
</comment>
<dbReference type="EMBL" id="SNRX01000011">
    <property type="protein sequence ID" value="KAA6301980.1"/>
    <property type="molecule type" value="Genomic_DNA"/>
</dbReference>
<feature type="domain" description="CARDB" evidence="1">
    <location>
        <begin position="1104"/>
        <end position="1182"/>
    </location>
</feature>
<evidence type="ECO:0000259" key="2">
    <source>
        <dbReference type="Pfam" id="PF18962"/>
    </source>
</evidence>
<name>A0A5M8P0X8_9BACT</name>
<dbReference type="NCBIfam" id="TIGR04183">
    <property type="entry name" value="Por_Secre_tail"/>
    <property type="match status" value="1"/>
</dbReference>
<organism evidence="3 4">
    <name type="scientific">Candidatus Ordinivivax streblomastigis</name>
    <dbReference type="NCBI Taxonomy" id="2540710"/>
    <lineage>
        <taxon>Bacteria</taxon>
        <taxon>Pseudomonadati</taxon>
        <taxon>Bacteroidota</taxon>
        <taxon>Bacteroidia</taxon>
        <taxon>Bacteroidales</taxon>
        <taxon>Candidatus Ordinivivax</taxon>
    </lineage>
</organism>
<accession>A0A5M8P0X8</accession>